<dbReference type="InterPro" id="IPR013106">
    <property type="entry name" value="Ig_V-set"/>
</dbReference>
<keyword evidence="3" id="KW-0393">Immunoglobulin domain</keyword>
<evidence type="ECO:0000313" key="5">
    <source>
        <dbReference type="Ensembl" id="ENSMMOP00000000739.1"/>
    </source>
</evidence>
<protein>
    <recommendedName>
        <fullName evidence="4">Ig-like domain-containing protein</fullName>
    </recommendedName>
</protein>
<keyword evidence="6" id="KW-1185">Reference proteome</keyword>
<dbReference type="SUPFAM" id="SSF48726">
    <property type="entry name" value="Immunoglobulin"/>
    <property type="match status" value="1"/>
</dbReference>
<dbReference type="GO" id="GO:0005102">
    <property type="term" value="F:signaling receptor binding"/>
    <property type="evidence" value="ECO:0007669"/>
    <property type="project" value="TreeGrafter"/>
</dbReference>
<reference evidence="5" key="2">
    <citation type="submission" date="2025-09" db="UniProtKB">
        <authorList>
            <consortium name="Ensembl"/>
        </authorList>
    </citation>
    <scope>IDENTIFICATION</scope>
</reference>
<sequence length="175" mass="19666">MSCQVLSLGCVRSLPLPNVLVPSLDLVDHTIDWQREDVGDVVHVYRHKRDDPDSQAERYRGRTTVDREDLRRGLLTLLISPVRLSDSGRYSCFVPALHTRCSINLIVGKLTSGWLKSAKINKNMFASLLVIWAISKLKFHSQLAAVIKNCEAFFSVIFIPYSVNTRSGCSRYGSA</sequence>
<evidence type="ECO:0000256" key="3">
    <source>
        <dbReference type="ARBA" id="ARBA00023319"/>
    </source>
</evidence>
<name>A0A3Q3VX64_MOLML</name>
<dbReference type="InterPro" id="IPR013783">
    <property type="entry name" value="Ig-like_fold"/>
</dbReference>
<dbReference type="InterPro" id="IPR007110">
    <property type="entry name" value="Ig-like_dom"/>
</dbReference>
<dbReference type="AlphaFoldDB" id="A0A3Q3VX64"/>
<dbReference type="InterPro" id="IPR050504">
    <property type="entry name" value="IgSF_BTN/MOG"/>
</dbReference>
<dbReference type="InterPro" id="IPR036179">
    <property type="entry name" value="Ig-like_dom_sf"/>
</dbReference>
<dbReference type="PROSITE" id="PS50835">
    <property type="entry name" value="IG_LIKE"/>
    <property type="match status" value="1"/>
</dbReference>
<reference evidence="5" key="1">
    <citation type="submission" date="2025-08" db="UniProtKB">
        <authorList>
            <consortium name="Ensembl"/>
        </authorList>
    </citation>
    <scope>IDENTIFICATION</scope>
</reference>
<dbReference type="GO" id="GO:0009897">
    <property type="term" value="C:external side of plasma membrane"/>
    <property type="evidence" value="ECO:0007669"/>
    <property type="project" value="TreeGrafter"/>
</dbReference>
<dbReference type="PANTHER" id="PTHR24100">
    <property type="entry name" value="BUTYROPHILIN"/>
    <property type="match status" value="1"/>
</dbReference>
<dbReference type="GO" id="GO:0050852">
    <property type="term" value="P:T cell receptor signaling pathway"/>
    <property type="evidence" value="ECO:0007669"/>
    <property type="project" value="TreeGrafter"/>
</dbReference>
<evidence type="ECO:0000256" key="1">
    <source>
        <dbReference type="ARBA" id="ARBA00004370"/>
    </source>
</evidence>
<evidence type="ECO:0000259" key="4">
    <source>
        <dbReference type="PROSITE" id="PS50835"/>
    </source>
</evidence>
<dbReference type="Ensembl" id="ENSMMOT00000000752.1">
    <property type="protein sequence ID" value="ENSMMOP00000000739.1"/>
    <property type="gene ID" value="ENSMMOG00000000636.1"/>
</dbReference>
<evidence type="ECO:0000256" key="2">
    <source>
        <dbReference type="ARBA" id="ARBA00023136"/>
    </source>
</evidence>
<keyword evidence="2" id="KW-0472">Membrane</keyword>
<dbReference type="Proteomes" id="UP000261620">
    <property type="component" value="Unplaced"/>
</dbReference>
<evidence type="ECO:0000313" key="6">
    <source>
        <dbReference type="Proteomes" id="UP000261620"/>
    </source>
</evidence>
<proteinExistence type="predicted"/>
<dbReference type="OMA" id="IDWQRED"/>
<accession>A0A3Q3VX64</accession>
<dbReference type="PANTHER" id="PTHR24100:SF151">
    <property type="entry name" value="ICOS LIGAND"/>
    <property type="match status" value="1"/>
</dbReference>
<comment type="subcellular location">
    <subcellularLocation>
        <location evidence="1">Membrane</location>
    </subcellularLocation>
</comment>
<dbReference type="GO" id="GO:0001817">
    <property type="term" value="P:regulation of cytokine production"/>
    <property type="evidence" value="ECO:0007669"/>
    <property type="project" value="TreeGrafter"/>
</dbReference>
<organism evidence="5 6">
    <name type="scientific">Mola mola</name>
    <name type="common">Ocean sunfish</name>
    <name type="synonym">Tetraodon mola</name>
    <dbReference type="NCBI Taxonomy" id="94237"/>
    <lineage>
        <taxon>Eukaryota</taxon>
        <taxon>Metazoa</taxon>
        <taxon>Chordata</taxon>
        <taxon>Craniata</taxon>
        <taxon>Vertebrata</taxon>
        <taxon>Euteleostomi</taxon>
        <taxon>Actinopterygii</taxon>
        <taxon>Neopterygii</taxon>
        <taxon>Teleostei</taxon>
        <taxon>Neoteleostei</taxon>
        <taxon>Acanthomorphata</taxon>
        <taxon>Eupercaria</taxon>
        <taxon>Tetraodontiformes</taxon>
        <taxon>Molidae</taxon>
        <taxon>Mola</taxon>
    </lineage>
</organism>
<dbReference type="SMART" id="SM00406">
    <property type="entry name" value="IGv"/>
    <property type="match status" value="1"/>
</dbReference>
<dbReference type="Gene3D" id="2.60.40.10">
    <property type="entry name" value="Immunoglobulins"/>
    <property type="match status" value="1"/>
</dbReference>
<feature type="domain" description="Ig-like" evidence="4">
    <location>
        <begin position="1"/>
        <end position="104"/>
    </location>
</feature>